<feature type="chain" id="PRO_5015660378" description="SMP-30/Gluconolactonase/LRE-like region domain-containing protein" evidence="2">
    <location>
        <begin position="21"/>
        <end position="331"/>
    </location>
</feature>
<dbReference type="EMBL" id="PUHZ01000018">
    <property type="protein sequence ID" value="PQO44680.1"/>
    <property type="molecule type" value="Genomic_DNA"/>
</dbReference>
<sequence length="331" mass="35231">MRNYLLTLACLLSVAASVHAEVETEVVVGDLANPTGVAVDIDTGDVYVAESAAGRIVRIEEGKPVDVVTGFSLDKYGMDPTYDIGPLGLTFLDQNHIVVSGGGKPDGEDFVGIYEFGQQSTADKPVQLLGPLVAEGEIKGEGNFYGVAVVKLDNVDWIITTSNGDDEKGWLAAAEKDKSNFKPLTRYIATKEATKVDAPAAITISPRQEAVVGQMGEISTPGDSLLTFYDVKEKALLMSLPTGLSDIVGLAYSPKTGRLYAVDFSWHDPSQGGLFRIDAVRVDGKQAAKATKIIDLMKPTALAFAKDGTLYITEFGEGEKGGRVLKIQPGL</sequence>
<dbReference type="InterPro" id="IPR011042">
    <property type="entry name" value="6-blade_b-propeller_TolB-like"/>
</dbReference>
<evidence type="ECO:0008006" key="5">
    <source>
        <dbReference type="Google" id="ProtNLM"/>
    </source>
</evidence>
<protein>
    <recommendedName>
        <fullName evidence="5">SMP-30/Gluconolactonase/LRE-like region domain-containing protein</fullName>
    </recommendedName>
</protein>
<name>A0A2S8GJX2_9BACT</name>
<keyword evidence="2" id="KW-0732">Signal</keyword>
<dbReference type="OrthoDB" id="210680at2"/>
<evidence type="ECO:0000313" key="3">
    <source>
        <dbReference type="EMBL" id="PQO44680.1"/>
    </source>
</evidence>
<dbReference type="Proteomes" id="UP000237819">
    <property type="component" value="Unassembled WGS sequence"/>
</dbReference>
<feature type="signal peptide" evidence="2">
    <location>
        <begin position="1"/>
        <end position="20"/>
    </location>
</feature>
<dbReference type="RefSeq" id="WP_105336854.1">
    <property type="nucleotide sequence ID" value="NZ_PUHZ01000018.1"/>
</dbReference>
<proteinExistence type="predicted"/>
<dbReference type="Pfam" id="PF01436">
    <property type="entry name" value="NHL"/>
    <property type="match status" value="1"/>
</dbReference>
<keyword evidence="1" id="KW-0677">Repeat</keyword>
<dbReference type="SUPFAM" id="SSF63829">
    <property type="entry name" value="Calcium-dependent phosphotriesterase"/>
    <property type="match status" value="1"/>
</dbReference>
<dbReference type="Gene3D" id="2.120.10.30">
    <property type="entry name" value="TolB, C-terminal domain"/>
    <property type="match status" value="1"/>
</dbReference>
<evidence type="ECO:0000313" key="4">
    <source>
        <dbReference type="Proteomes" id="UP000237819"/>
    </source>
</evidence>
<evidence type="ECO:0000256" key="2">
    <source>
        <dbReference type="SAM" id="SignalP"/>
    </source>
</evidence>
<dbReference type="InterPro" id="IPR001258">
    <property type="entry name" value="NHL_repeat"/>
</dbReference>
<accession>A0A2S8GJX2</accession>
<evidence type="ECO:0000256" key="1">
    <source>
        <dbReference type="ARBA" id="ARBA00022737"/>
    </source>
</evidence>
<dbReference type="AlphaFoldDB" id="A0A2S8GJX2"/>
<comment type="caution">
    <text evidence="3">The sequence shown here is derived from an EMBL/GenBank/DDBJ whole genome shotgun (WGS) entry which is preliminary data.</text>
</comment>
<reference evidence="3 4" key="1">
    <citation type="submission" date="2018-02" db="EMBL/GenBank/DDBJ databases">
        <title>Comparative genomes isolates from brazilian mangrove.</title>
        <authorList>
            <person name="Araujo J.E."/>
            <person name="Taketani R.G."/>
            <person name="Silva M.C.P."/>
            <person name="Loureco M.V."/>
            <person name="Andreote F.D."/>
        </authorList>
    </citation>
    <scope>NUCLEOTIDE SEQUENCE [LARGE SCALE GENOMIC DNA]</scope>
    <source>
        <strain evidence="3 4">Nap-Phe MGV</strain>
    </source>
</reference>
<organism evidence="3 4">
    <name type="scientific">Blastopirellula marina</name>
    <dbReference type="NCBI Taxonomy" id="124"/>
    <lineage>
        <taxon>Bacteria</taxon>
        <taxon>Pseudomonadati</taxon>
        <taxon>Planctomycetota</taxon>
        <taxon>Planctomycetia</taxon>
        <taxon>Pirellulales</taxon>
        <taxon>Pirellulaceae</taxon>
        <taxon>Blastopirellula</taxon>
    </lineage>
</organism>
<gene>
    <name evidence="3" type="ORF">C5Y93_18115</name>
</gene>